<reference evidence="3 4" key="2">
    <citation type="submission" date="2014-03" db="EMBL/GenBank/DDBJ databases">
        <title>The Genome Sequence of Anncaliia algerae insect isolate PRA339.</title>
        <authorList>
            <consortium name="The Broad Institute Genome Sequencing Platform"/>
            <consortium name="The Broad Institute Genome Sequencing Center for Infectious Disease"/>
            <person name="Cuomo C."/>
            <person name="Becnel J."/>
            <person name="Sanscrainte N."/>
            <person name="Walker B."/>
            <person name="Young S.K."/>
            <person name="Zeng Q."/>
            <person name="Gargeya S."/>
            <person name="Fitzgerald M."/>
            <person name="Haas B."/>
            <person name="Abouelleil A."/>
            <person name="Alvarado L."/>
            <person name="Arachchi H.M."/>
            <person name="Berlin A.M."/>
            <person name="Chapman S.B."/>
            <person name="Dewar J."/>
            <person name="Goldberg J."/>
            <person name="Griggs A."/>
            <person name="Gujja S."/>
            <person name="Hansen M."/>
            <person name="Howarth C."/>
            <person name="Imamovic A."/>
            <person name="Larimer J."/>
            <person name="McCowan C."/>
            <person name="Murphy C."/>
            <person name="Neiman D."/>
            <person name="Pearson M."/>
            <person name="Priest M."/>
            <person name="Roberts A."/>
            <person name="Saif S."/>
            <person name="Shea T."/>
            <person name="Sisk P."/>
            <person name="Sykes S."/>
            <person name="Wortman J."/>
            <person name="Nusbaum C."/>
            <person name="Birren B."/>
        </authorList>
    </citation>
    <scope>NUCLEOTIDE SEQUENCE [LARGE SCALE GENOMIC DNA]</scope>
    <source>
        <strain evidence="3 4">PRA339</strain>
    </source>
</reference>
<feature type="transmembrane region" description="Helical" evidence="2">
    <location>
        <begin position="237"/>
        <end position="261"/>
    </location>
</feature>
<name>A0A059F2Z5_9MICR</name>
<proteinExistence type="predicted"/>
<sequence>MRNLHIFSLEQLKIFHDFNIAIIIKCNQQNLLFKIFDIHMKKGNKSLSLNDISTAIKDKSFSNEDTNTNKTSSRTTTSVDDQENFSEELTNSSKTNSTEEEVTNEEKNMLRSGRKDNTRIDLGNVLELEDNKEKNFVIGNLSISYKELVYYVGLVLTILPILLTTGYVFALNQKFDIIYLSSYFIFVVILSIIRLFLIYKKMYIQANIMSVLKLSACLLFFIFYLQVHKYSLMLERFAMFIFYCFYFFNFSGILLIGLIYTDINQFFPIIKKILLLPAFLFPFYIALQRILTLIIFMISYYLHIASYFMIKRNIKKIWIVYEGILFLTSLFFIDVLLYHKIKTNLETLQLNSAG</sequence>
<feature type="compositionally biased region" description="Low complexity" evidence="1">
    <location>
        <begin position="66"/>
        <end position="78"/>
    </location>
</feature>
<feature type="transmembrane region" description="Helical" evidence="2">
    <location>
        <begin position="177"/>
        <end position="199"/>
    </location>
</feature>
<protein>
    <submittedName>
        <fullName evidence="3">Uncharacterized protein</fullName>
    </submittedName>
</protein>
<feature type="transmembrane region" description="Helical" evidence="2">
    <location>
        <begin position="148"/>
        <end position="171"/>
    </location>
</feature>
<dbReference type="EMBL" id="KK365144">
    <property type="protein sequence ID" value="KCZ81346.1"/>
    <property type="molecule type" value="Genomic_DNA"/>
</dbReference>
<feature type="region of interest" description="Disordered" evidence="1">
    <location>
        <begin position="61"/>
        <end position="110"/>
    </location>
</feature>
<keyword evidence="2" id="KW-0812">Transmembrane</keyword>
<feature type="compositionally biased region" description="Low complexity" evidence="1">
    <location>
        <begin position="87"/>
        <end position="96"/>
    </location>
</feature>
<dbReference type="OrthoDB" id="10411058at2759"/>
<organism evidence="3 4">
    <name type="scientific">Anncaliia algerae PRA339</name>
    <dbReference type="NCBI Taxonomy" id="1288291"/>
    <lineage>
        <taxon>Eukaryota</taxon>
        <taxon>Fungi</taxon>
        <taxon>Fungi incertae sedis</taxon>
        <taxon>Microsporidia</taxon>
        <taxon>Tubulinosematoidea</taxon>
        <taxon>Tubulinosematidae</taxon>
        <taxon>Anncaliia</taxon>
    </lineage>
</organism>
<evidence type="ECO:0000256" key="1">
    <source>
        <dbReference type="SAM" id="MobiDB-lite"/>
    </source>
</evidence>
<evidence type="ECO:0000313" key="3">
    <source>
        <dbReference type="EMBL" id="KCZ81346.1"/>
    </source>
</evidence>
<keyword evidence="2" id="KW-0472">Membrane</keyword>
<keyword evidence="4" id="KW-1185">Reference proteome</keyword>
<dbReference type="Proteomes" id="UP000030655">
    <property type="component" value="Unassembled WGS sequence"/>
</dbReference>
<accession>A0A059F2Z5</accession>
<feature type="transmembrane region" description="Helical" evidence="2">
    <location>
        <begin position="206"/>
        <end position="225"/>
    </location>
</feature>
<reference evidence="4" key="1">
    <citation type="submission" date="2013-02" db="EMBL/GenBank/DDBJ databases">
        <authorList>
            <consortium name="The Broad Institute Genome Sequencing Platform"/>
            <person name="Cuomo C."/>
            <person name="Becnel J."/>
            <person name="Sanscrainte N."/>
            <person name="Walker B."/>
            <person name="Young S.K."/>
            <person name="Zeng Q."/>
            <person name="Gargeya S."/>
            <person name="Fitzgerald M."/>
            <person name="Haas B."/>
            <person name="Abouelleil A."/>
            <person name="Alvarado L."/>
            <person name="Arachchi H.M."/>
            <person name="Berlin A.M."/>
            <person name="Chapman S.B."/>
            <person name="Dewar J."/>
            <person name="Goldberg J."/>
            <person name="Griggs A."/>
            <person name="Gujja S."/>
            <person name="Hansen M."/>
            <person name="Howarth C."/>
            <person name="Imamovic A."/>
            <person name="Larimer J."/>
            <person name="McCowan C."/>
            <person name="Murphy C."/>
            <person name="Neiman D."/>
            <person name="Pearson M."/>
            <person name="Priest M."/>
            <person name="Roberts A."/>
            <person name="Saif S."/>
            <person name="Shea T."/>
            <person name="Sisk P."/>
            <person name="Sykes S."/>
            <person name="Wortman J."/>
            <person name="Nusbaum C."/>
            <person name="Birren B."/>
        </authorList>
    </citation>
    <scope>NUCLEOTIDE SEQUENCE [LARGE SCALE GENOMIC DNA]</scope>
    <source>
        <strain evidence="4">PRA339</strain>
    </source>
</reference>
<evidence type="ECO:0000313" key="4">
    <source>
        <dbReference type="Proteomes" id="UP000030655"/>
    </source>
</evidence>
<feature type="transmembrane region" description="Helical" evidence="2">
    <location>
        <begin position="318"/>
        <end position="338"/>
    </location>
</feature>
<dbReference type="VEuPathDB" id="MicrosporidiaDB:H312_01227"/>
<feature type="transmembrane region" description="Helical" evidence="2">
    <location>
        <begin position="273"/>
        <end position="298"/>
    </location>
</feature>
<gene>
    <name evidence="3" type="ORF">H312_01227</name>
</gene>
<keyword evidence="2" id="KW-1133">Transmembrane helix</keyword>
<dbReference type="AlphaFoldDB" id="A0A059F2Z5"/>
<evidence type="ECO:0000256" key="2">
    <source>
        <dbReference type="SAM" id="Phobius"/>
    </source>
</evidence>
<dbReference type="HOGENOM" id="CLU_782965_0_0_1"/>